<dbReference type="InterPro" id="IPR049445">
    <property type="entry name" value="TetR_SbtR-like_C"/>
</dbReference>
<evidence type="ECO:0000256" key="3">
    <source>
        <dbReference type="ARBA" id="ARBA00023163"/>
    </source>
</evidence>
<dbReference type="SUPFAM" id="SSF48498">
    <property type="entry name" value="Tetracyclin repressor-like, C-terminal domain"/>
    <property type="match status" value="1"/>
</dbReference>
<name>A0A543CGT3_9ACTN</name>
<feature type="region of interest" description="Disordered" evidence="5">
    <location>
        <begin position="13"/>
        <end position="33"/>
    </location>
</feature>
<evidence type="ECO:0000259" key="6">
    <source>
        <dbReference type="PROSITE" id="PS50977"/>
    </source>
</evidence>
<evidence type="ECO:0000256" key="1">
    <source>
        <dbReference type="ARBA" id="ARBA00023015"/>
    </source>
</evidence>
<dbReference type="Pfam" id="PF21597">
    <property type="entry name" value="TetR_C_43"/>
    <property type="match status" value="1"/>
</dbReference>
<dbReference type="GO" id="GO:0003700">
    <property type="term" value="F:DNA-binding transcription factor activity"/>
    <property type="evidence" value="ECO:0007669"/>
    <property type="project" value="TreeGrafter"/>
</dbReference>
<dbReference type="InterPro" id="IPR050109">
    <property type="entry name" value="HTH-type_TetR-like_transc_reg"/>
</dbReference>
<accession>A0A543CGT3</accession>
<gene>
    <name evidence="7" type="ORF">FB559_1838</name>
</gene>
<keyword evidence="3" id="KW-0804">Transcription</keyword>
<evidence type="ECO:0000313" key="7">
    <source>
        <dbReference type="EMBL" id="TQL96312.1"/>
    </source>
</evidence>
<dbReference type="Gene3D" id="1.10.357.10">
    <property type="entry name" value="Tetracycline Repressor, domain 2"/>
    <property type="match status" value="1"/>
</dbReference>
<dbReference type="Pfam" id="PF00440">
    <property type="entry name" value="TetR_N"/>
    <property type="match status" value="1"/>
</dbReference>
<dbReference type="InterPro" id="IPR009057">
    <property type="entry name" value="Homeodomain-like_sf"/>
</dbReference>
<evidence type="ECO:0000256" key="5">
    <source>
        <dbReference type="SAM" id="MobiDB-lite"/>
    </source>
</evidence>
<keyword evidence="2 4" id="KW-0238">DNA-binding</keyword>
<protein>
    <submittedName>
        <fullName evidence="7">TetR family transcriptional regulator</fullName>
    </submittedName>
</protein>
<dbReference type="SUPFAM" id="SSF46689">
    <property type="entry name" value="Homeodomain-like"/>
    <property type="match status" value="1"/>
</dbReference>
<comment type="caution">
    <text evidence="7">The sequence shown here is derived from an EMBL/GenBank/DDBJ whole genome shotgun (WGS) entry which is preliminary data.</text>
</comment>
<evidence type="ECO:0000256" key="2">
    <source>
        <dbReference type="ARBA" id="ARBA00023125"/>
    </source>
</evidence>
<proteinExistence type="predicted"/>
<dbReference type="Proteomes" id="UP000316096">
    <property type="component" value="Unassembled WGS sequence"/>
</dbReference>
<dbReference type="PANTHER" id="PTHR30055">
    <property type="entry name" value="HTH-TYPE TRANSCRIPTIONAL REGULATOR RUTR"/>
    <property type="match status" value="1"/>
</dbReference>
<dbReference type="PROSITE" id="PS50977">
    <property type="entry name" value="HTH_TETR_2"/>
    <property type="match status" value="1"/>
</dbReference>
<feature type="domain" description="HTH tetR-type" evidence="6">
    <location>
        <begin position="36"/>
        <end position="95"/>
    </location>
</feature>
<dbReference type="PANTHER" id="PTHR30055:SF234">
    <property type="entry name" value="HTH-TYPE TRANSCRIPTIONAL REGULATOR BETI"/>
    <property type="match status" value="1"/>
</dbReference>
<evidence type="ECO:0000313" key="8">
    <source>
        <dbReference type="Proteomes" id="UP000316096"/>
    </source>
</evidence>
<evidence type="ECO:0000256" key="4">
    <source>
        <dbReference type="PROSITE-ProRule" id="PRU00335"/>
    </source>
</evidence>
<dbReference type="InterPro" id="IPR001647">
    <property type="entry name" value="HTH_TetR"/>
</dbReference>
<feature type="DNA-binding region" description="H-T-H motif" evidence="4">
    <location>
        <begin position="58"/>
        <end position="77"/>
    </location>
</feature>
<keyword evidence="8" id="KW-1185">Reference proteome</keyword>
<dbReference type="AlphaFoldDB" id="A0A543CGT3"/>
<sequence>MFRETVARNMRTPSGWYAQGMTSGPEGPRTLRRDGRRNRDALLAAAREAFAEHGLGASLEGVARAAGVAIGTLYRHFPTRGDLVRAVFADKLRIVVDAGERGLELDDAWEGFLLFLETLCGLQAEDRGFNDLASFNRPATGEAAEVRDRVNELWGRLLVRAQECGVVRRDLVLQDMTILVWSHSRIIEATYGIAPRAWRRHLHLMLDAYRAEHAHPLPEPPLTDAELDLATARISGAS</sequence>
<dbReference type="PRINTS" id="PR00455">
    <property type="entry name" value="HTHTETR"/>
</dbReference>
<dbReference type="InterPro" id="IPR036271">
    <property type="entry name" value="Tet_transcr_reg_TetR-rel_C_sf"/>
</dbReference>
<organism evidence="7 8">
    <name type="scientific">Actinoallomurus bryophytorum</name>
    <dbReference type="NCBI Taxonomy" id="1490222"/>
    <lineage>
        <taxon>Bacteria</taxon>
        <taxon>Bacillati</taxon>
        <taxon>Actinomycetota</taxon>
        <taxon>Actinomycetes</taxon>
        <taxon>Streptosporangiales</taxon>
        <taxon>Thermomonosporaceae</taxon>
        <taxon>Actinoallomurus</taxon>
    </lineage>
</organism>
<keyword evidence="1" id="KW-0805">Transcription regulation</keyword>
<dbReference type="GO" id="GO:0000976">
    <property type="term" value="F:transcription cis-regulatory region binding"/>
    <property type="evidence" value="ECO:0007669"/>
    <property type="project" value="TreeGrafter"/>
</dbReference>
<dbReference type="EMBL" id="VFOZ01000001">
    <property type="protein sequence ID" value="TQL96312.1"/>
    <property type="molecule type" value="Genomic_DNA"/>
</dbReference>
<reference evidence="7 8" key="1">
    <citation type="submission" date="2019-06" db="EMBL/GenBank/DDBJ databases">
        <title>Sequencing the genomes of 1000 actinobacteria strains.</title>
        <authorList>
            <person name="Klenk H.-P."/>
        </authorList>
    </citation>
    <scope>NUCLEOTIDE SEQUENCE [LARGE SCALE GENOMIC DNA]</scope>
    <source>
        <strain evidence="7 8">DSM 102200</strain>
    </source>
</reference>